<feature type="non-terminal residue" evidence="2">
    <location>
        <position position="90"/>
    </location>
</feature>
<organism evidence="2">
    <name type="scientific">marine metagenome</name>
    <dbReference type="NCBI Taxonomy" id="408172"/>
    <lineage>
        <taxon>unclassified sequences</taxon>
        <taxon>metagenomes</taxon>
        <taxon>ecological metagenomes</taxon>
    </lineage>
</organism>
<reference evidence="2" key="1">
    <citation type="submission" date="2018-05" db="EMBL/GenBank/DDBJ databases">
        <authorList>
            <person name="Lanie J.A."/>
            <person name="Ng W.-L."/>
            <person name="Kazmierczak K.M."/>
            <person name="Andrzejewski T.M."/>
            <person name="Davidsen T.M."/>
            <person name="Wayne K.J."/>
            <person name="Tettelin H."/>
            <person name="Glass J.I."/>
            <person name="Rusch D."/>
            <person name="Podicherti R."/>
            <person name="Tsui H.-C.T."/>
            <person name="Winkler M.E."/>
        </authorList>
    </citation>
    <scope>NUCLEOTIDE SEQUENCE</scope>
</reference>
<evidence type="ECO:0000256" key="1">
    <source>
        <dbReference type="SAM" id="Phobius"/>
    </source>
</evidence>
<proteinExistence type="predicted"/>
<keyword evidence="1" id="KW-0812">Transmembrane</keyword>
<keyword evidence="1" id="KW-0472">Membrane</keyword>
<feature type="transmembrane region" description="Helical" evidence="1">
    <location>
        <begin position="7"/>
        <end position="28"/>
    </location>
</feature>
<protein>
    <submittedName>
        <fullName evidence="2">Uncharacterized protein</fullName>
    </submittedName>
</protein>
<dbReference type="AlphaFoldDB" id="A0A382MSF9"/>
<name>A0A382MSF9_9ZZZZ</name>
<accession>A0A382MSF9</accession>
<keyword evidence="1" id="KW-1133">Transmembrane helix</keyword>
<dbReference type="EMBL" id="UINC01095598">
    <property type="protein sequence ID" value="SVC51809.1"/>
    <property type="molecule type" value="Genomic_DNA"/>
</dbReference>
<sequence length="90" mass="10032">MAEKRNIILFSVIIVMSLSYWAFSSLLIGDKPLTILELEDQQTDLNENLISAQILASQLDRVYTLFQENLALSQADSLADDASLPFLNGL</sequence>
<gene>
    <name evidence="2" type="ORF">METZ01_LOCUS304663</name>
</gene>
<evidence type="ECO:0000313" key="2">
    <source>
        <dbReference type="EMBL" id="SVC51809.1"/>
    </source>
</evidence>